<sequence>MLKEINPSVNIMISPVVELLAAMFRTNCHEQLRSDSDSDYVPIELEKWVNQTRKALTPEMKSELEVFFNFESFFGMTLISNIIFSKQHDNVHSFISHLKDLSPLELITMFTETGYGTNRRIPSPIKDHTELISFINEMNLPEVEKWKLTYLCANAADSKNRFVKLIEEFYQQFYLPESERLAQIHNDSLSELENELQDNLEQKVGKLLNLDYDSNNVIFIPSYFYDSCSFSSYHDETEHLIYGYGVRSLQIKLHEKINEEKLYESFKALADENRIKMIKILIATPCSGYELAKKLGLSNSTISHHVSILSSQGVLTITKQDKKNLYTVNKDFIKITLESMSNFLTE</sequence>
<reference evidence="7 8" key="3">
    <citation type="journal article" date="2019" name="Int. J. Syst. Evol. Microbiol.">
        <title>Anaerobacillus isosaccharinicus sp. nov., an alkaliphilic bacterium which degrades isosaccharinic acid.</title>
        <authorList>
            <person name="Bassil N.M."/>
            <person name="Lloyd J.R."/>
        </authorList>
    </citation>
    <scope>NUCLEOTIDE SEQUENCE [LARGE SCALE GENOMIC DNA]</scope>
    <source>
        <strain evidence="7 8">NB2006</strain>
    </source>
</reference>
<dbReference type="InterPro" id="IPR036390">
    <property type="entry name" value="WH_DNA-bd_sf"/>
</dbReference>
<dbReference type="CDD" id="cd00090">
    <property type="entry name" value="HTH_ARSR"/>
    <property type="match status" value="1"/>
</dbReference>
<keyword evidence="8" id="KW-1185">Reference proteome</keyword>
<accession>A0A1S2MF49</accession>
<dbReference type="AlphaFoldDB" id="A0A1S2MF49"/>
<reference evidence="7 8" key="2">
    <citation type="journal article" date="2017" name="Genome Announc.">
        <title>Draft Genome Sequences of Four Alkaliphilic Bacteria Belonging to the Anaerobacillus Genus.</title>
        <authorList>
            <person name="Bassil N.M."/>
            <person name="Lloyd J.R."/>
        </authorList>
    </citation>
    <scope>NUCLEOTIDE SEQUENCE [LARGE SCALE GENOMIC DNA]</scope>
    <source>
        <strain evidence="7 8">NB2006</strain>
    </source>
</reference>
<proteinExistence type="predicted"/>
<dbReference type="InterPro" id="IPR011991">
    <property type="entry name" value="ArsR-like_HTH"/>
</dbReference>
<evidence type="ECO:0000256" key="4">
    <source>
        <dbReference type="SAM" id="Coils"/>
    </source>
</evidence>
<dbReference type="EMBL" id="CP063356">
    <property type="protein sequence ID" value="QOY35295.1"/>
    <property type="molecule type" value="Genomic_DNA"/>
</dbReference>
<protein>
    <submittedName>
        <fullName evidence="7">Winged helix-turn-helix transcriptional regulator</fullName>
    </submittedName>
</protein>
<dbReference type="GO" id="GO:0003700">
    <property type="term" value="F:DNA-binding transcription factor activity"/>
    <property type="evidence" value="ECO:0007669"/>
    <property type="project" value="InterPro"/>
</dbReference>
<feature type="domain" description="HTH arsR-type" evidence="5">
    <location>
        <begin position="254"/>
        <end position="346"/>
    </location>
</feature>
<evidence type="ECO:0000313" key="6">
    <source>
        <dbReference type="EMBL" id="OIJ23184.1"/>
    </source>
</evidence>
<evidence type="ECO:0000256" key="3">
    <source>
        <dbReference type="ARBA" id="ARBA00023163"/>
    </source>
</evidence>
<dbReference type="PRINTS" id="PR00778">
    <property type="entry name" value="HTHARSR"/>
</dbReference>
<dbReference type="PANTHER" id="PTHR33154">
    <property type="entry name" value="TRANSCRIPTIONAL REGULATOR, ARSR FAMILY"/>
    <property type="match status" value="1"/>
</dbReference>
<evidence type="ECO:0000313" key="7">
    <source>
        <dbReference type="EMBL" id="QOY35295.1"/>
    </source>
</evidence>
<reference evidence="6 8" key="1">
    <citation type="submission" date="2016-10" db="EMBL/GenBank/DDBJ databases">
        <title>Draft genome sequences of four alkaliphilic bacteria belonging to the Anaerobacillus genus.</title>
        <authorList>
            <person name="Bassil N.M."/>
            <person name="Lloyd J.R."/>
        </authorList>
    </citation>
    <scope>NUCLEOTIDE SEQUENCE [LARGE SCALE GENOMIC DNA]</scope>
    <source>
        <strain evidence="6 8">NB2006</strain>
    </source>
</reference>
<dbReference type="PROSITE" id="PS50987">
    <property type="entry name" value="HTH_ARSR_2"/>
    <property type="match status" value="1"/>
</dbReference>
<evidence type="ECO:0000256" key="1">
    <source>
        <dbReference type="ARBA" id="ARBA00023015"/>
    </source>
</evidence>
<reference evidence="7" key="4">
    <citation type="submission" date="2020-10" db="EMBL/GenBank/DDBJ databases">
        <authorList>
            <person name="Bassil N.M."/>
            <person name="Lloyd J.R."/>
        </authorList>
    </citation>
    <scope>NUCLEOTIDE SEQUENCE</scope>
    <source>
        <strain evidence="7">NB2006</strain>
    </source>
</reference>
<name>A0A1S2MF49_9BACI</name>
<evidence type="ECO:0000256" key="2">
    <source>
        <dbReference type="ARBA" id="ARBA00023125"/>
    </source>
</evidence>
<dbReference type="InterPro" id="IPR001845">
    <property type="entry name" value="HTH_ArsR_DNA-bd_dom"/>
</dbReference>
<dbReference type="KEGG" id="aia:AWH56_021800"/>
<dbReference type="Pfam" id="PF01022">
    <property type="entry name" value="HTH_5"/>
    <property type="match status" value="1"/>
</dbReference>
<dbReference type="InterPro" id="IPR051081">
    <property type="entry name" value="HTH_MetalResp_TranReg"/>
</dbReference>
<keyword evidence="1" id="KW-0805">Transcription regulation</keyword>
<dbReference type="SMART" id="SM00418">
    <property type="entry name" value="HTH_ARSR"/>
    <property type="match status" value="1"/>
</dbReference>
<keyword evidence="2" id="KW-0238">DNA-binding</keyword>
<dbReference type="EMBL" id="LQXD01000003">
    <property type="protein sequence ID" value="OIJ23184.1"/>
    <property type="molecule type" value="Genomic_DNA"/>
</dbReference>
<dbReference type="SUPFAM" id="SSF46785">
    <property type="entry name" value="Winged helix' DNA-binding domain"/>
    <property type="match status" value="1"/>
</dbReference>
<dbReference type="Gene3D" id="1.10.10.10">
    <property type="entry name" value="Winged helix-like DNA-binding domain superfamily/Winged helix DNA-binding domain"/>
    <property type="match status" value="1"/>
</dbReference>
<feature type="coiled-coil region" evidence="4">
    <location>
        <begin position="175"/>
        <end position="202"/>
    </location>
</feature>
<evidence type="ECO:0000259" key="5">
    <source>
        <dbReference type="PROSITE" id="PS50987"/>
    </source>
</evidence>
<dbReference type="PANTHER" id="PTHR33154:SF38">
    <property type="entry name" value="HTH ARSR-TYPE DOMAIN-CONTAINING PROTEIN"/>
    <property type="match status" value="1"/>
</dbReference>
<gene>
    <name evidence="6" type="ORF">AWH56_01665</name>
    <name evidence="7" type="ORF">AWH56_021800</name>
</gene>
<dbReference type="InterPro" id="IPR036388">
    <property type="entry name" value="WH-like_DNA-bd_sf"/>
</dbReference>
<keyword evidence="3" id="KW-0804">Transcription</keyword>
<dbReference type="GO" id="GO:0003677">
    <property type="term" value="F:DNA binding"/>
    <property type="evidence" value="ECO:0007669"/>
    <property type="project" value="UniProtKB-KW"/>
</dbReference>
<keyword evidence="4" id="KW-0175">Coiled coil</keyword>
<dbReference type="RefSeq" id="WP_071315525.1">
    <property type="nucleotide sequence ID" value="NZ_CP063356.2"/>
</dbReference>
<dbReference type="OrthoDB" id="1706794at2"/>
<organism evidence="6 8">
    <name type="scientific">Anaerobacillus isosaccharinicus</name>
    <dbReference type="NCBI Taxonomy" id="1532552"/>
    <lineage>
        <taxon>Bacteria</taxon>
        <taxon>Bacillati</taxon>
        <taxon>Bacillota</taxon>
        <taxon>Bacilli</taxon>
        <taxon>Bacillales</taxon>
        <taxon>Bacillaceae</taxon>
        <taxon>Anaerobacillus</taxon>
    </lineage>
</organism>
<evidence type="ECO:0000313" key="8">
    <source>
        <dbReference type="Proteomes" id="UP000180175"/>
    </source>
</evidence>
<dbReference type="Proteomes" id="UP000180175">
    <property type="component" value="Chromosome"/>
</dbReference>